<dbReference type="GO" id="GO:0007267">
    <property type="term" value="P:cell-cell signaling"/>
    <property type="evidence" value="ECO:0007669"/>
    <property type="project" value="InterPro"/>
</dbReference>
<feature type="compositionally biased region" description="Low complexity" evidence="4">
    <location>
        <begin position="586"/>
        <end position="628"/>
    </location>
</feature>
<feature type="compositionally biased region" description="Polar residues" evidence="4">
    <location>
        <begin position="196"/>
        <end position="208"/>
    </location>
</feature>
<evidence type="ECO:0000256" key="1">
    <source>
        <dbReference type="ARBA" id="ARBA00004239"/>
    </source>
</evidence>
<dbReference type="PRINTS" id="PR00632">
    <property type="entry name" value="SONICHHOG"/>
</dbReference>
<evidence type="ECO:0000313" key="8">
    <source>
        <dbReference type="Proteomes" id="UP000053676"/>
    </source>
</evidence>
<feature type="compositionally biased region" description="Gly residues" evidence="4">
    <location>
        <begin position="377"/>
        <end position="392"/>
    </location>
</feature>
<feature type="compositionally biased region" description="Low complexity" evidence="4">
    <location>
        <begin position="482"/>
        <end position="497"/>
    </location>
</feature>
<dbReference type="SUPFAM" id="SSF51294">
    <property type="entry name" value="Hedgehog/intein (Hint) domain"/>
    <property type="match status" value="1"/>
</dbReference>
<feature type="compositionally biased region" description="Low complexity" evidence="4">
    <location>
        <begin position="526"/>
        <end position="553"/>
    </location>
</feature>
<dbReference type="PANTHER" id="PTHR46706:SF12">
    <property type="entry name" value="PROTEIN QUA-1-RELATED"/>
    <property type="match status" value="1"/>
</dbReference>
<feature type="compositionally biased region" description="Low complexity" evidence="4">
    <location>
        <begin position="560"/>
        <end position="576"/>
    </location>
</feature>
<dbReference type="InterPro" id="IPR003587">
    <property type="entry name" value="Hint_dom_N"/>
</dbReference>
<dbReference type="InterPro" id="IPR001657">
    <property type="entry name" value="Hedgehog"/>
</dbReference>
<feature type="compositionally biased region" description="Basic and acidic residues" evidence="4">
    <location>
        <begin position="407"/>
        <end position="423"/>
    </location>
</feature>
<protein>
    <submittedName>
        <fullName evidence="7">Hint module</fullName>
    </submittedName>
</protein>
<dbReference type="KEGG" id="nai:NECAME_17296"/>
<dbReference type="PANTHER" id="PTHR46706">
    <property type="entry name" value="PROTEIN QUA-1-RELATED"/>
    <property type="match status" value="1"/>
</dbReference>
<evidence type="ECO:0000256" key="3">
    <source>
        <dbReference type="ARBA" id="ARBA00022729"/>
    </source>
</evidence>
<organism evidence="7 8">
    <name type="scientific">Necator americanus</name>
    <name type="common">Human hookworm</name>
    <dbReference type="NCBI Taxonomy" id="51031"/>
    <lineage>
        <taxon>Eukaryota</taxon>
        <taxon>Metazoa</taxon>
        <taxon>Ecdysozoa</taxon>
        <taxon>Nematoda</taxon>
        <taxon>Chromadorea</taxon>
        <taxon>Rhabditida</taxon>
        <taxon>Rhabditina</taxon>
        <taxon>Rhabditomorpha</taxon>
        <taxon>Strongyloidea</taxon>
        <taxon>Ancylostomatidae</taxon>
        <taxon>Bunostominae</taxon>
        <taxon>Necator</taxon>
    </lineage>
</organism>
<feature type="compositionally biased region" description="Acidic residues" evidence="4">
    <location>
        <begin position="253"/>
        <end position="273"/>
    </location>
</feature>
<dbReference type="SMART" id="SM00305">
    <property type="entry name" value="HintC"/>
    <property type="match status" value="1"/>
</dbReference>
<feature type="domain" description="Hint" evidence="6">
    <location>
        <begin position="695"/>
        <end position="810"/>
    </location>
</feature>
<feature type="compositionally biased region" description="Low complexity" evidence="4">
    <location>
        <begin position="393"/>
        <end position="403"/>
    </location>
</feature>
<keyword evidence="3" id="KW-0732">Signal</keyword>
<feature type="compositionally biased region" description="Basic and acidic residues" evidence="4">
    <location>
        <begin position="216"/>
        <end position="230"/>
    </location>
</feature>
<feature type="domain" description="Hint" evidence="5">
    <location>
        <begin position="812"/>
        <end position="856"/>
    </location>
</feature>
<name>W2TSI8_NECAM</name>
<keyword evidence="8" id="KW-1185">Reference proteome</keyword>
<feature type="compositionally biased region" description="Low complexity" evidence="4">
    <location>
        <begin position="668"/>
        <end position="680"/>
    </location>
</feature>
<dbReference type="CDD" id="cd00081">
    <property type="entry name" value="Hint"/>
    <property type="match status" value="1"/>
</dbReference>
<feature type="compositionally biased region" description="Gly residues" evidence="4">
    <location>
        <begin position="345"/>
        <end position="367"/>
    </location>
</feature>
<evidence type="ECO:0000256" key="2">
    <source>
        <dbReference type="ARBA" id="ARBA00022473"/>
    </source>
</evidence>
<feature type="region of interest" description="Disordered" evidence="4">
    <location>
        <begin position="113"/>
        <end position="506"/>
    </location>
</feature>
<dbReference type="OMA" id="TSDYTKG"/>
<evidence type="ECO:0000256" key="4">
    <source>
        <dbReference type="SAM" id="MobiDB-lite"/>
    </source>
</evidence>
<evidence type="ECO:0000313" key="7">
    <source>
        <dbReference type="EMBL" id="ETN83992.1"/>
    </source>
</evidence>
<comment type="subcellular location">
    <subcellularLocation>
        <location evidence="1">Secreted</location>
        <location evidence="1">Extracellular space</location>
    </subcellularLocation>
</comment>
<feature type="compositionally biased region" description="Low complexity" evidence="4">
    <location>
        <begin position="640"/>
        <end position="655"/>
    </location>
</feature>
<gene>
    <name evidence="7" type="ORF">NECAME_17296</name>
</gene>
<dbReference type="AlphaFoldDB" id="W2TSI8"/>
<accession>W2TSI8</accession>
<dbReference type="Gene3D" id="2.170.16.10">
    <property type="entry name" value="Hedgehog/Intein (Hint) domain"/>
    <property type="match status" value="1"/>
</dbReference>
<feature type="compositionally biased region" description="Basic and acidic residues" evidence="4">
    <location>
        <begin position="304"/>
        <end position="318"/>
    </location>
</feature>
<dbReference type="InterPro" id="IPR003586">
    <property type="entry name" value="Hint_dom_C"/>
</dbReference>
<keyword evidence="2" id="KW-0217">Developmental protein</keyword>
<dbReference type="Pfam" id="PF01079">
    <property type="entry name" value="Hint"/>
    <property type="match status" value="1"/>
</dbReference>
<dbReference type="STRING" id="51031.W2TSI8"/>
<dbReference type="Proteomes" id="UP000053676">
    <property type="component" value="Unassembled WGS sequence"/>
</dbReference>
<evidence type="ECO:0000259" key="5">
    <source>
        <dbReference type="SMART" id="SM00305"/>
    </source>
</evidence>
<dbReference type="InterPro" id="IPR052140">
    <property type="entry name" value="Dev_Signal_Hedgehog-like"/>
</dbReference>
<feature type="region of interest" description="Disordered" evidence="4">
    <location>
        <begin position="521"/>
        <end position="684"/>
    </location>
</feature>
<feature type="compositionally biased region" description="Gly residues" evidence="4">
    <location>
        <begin position="629"/>
        <end position="639"/>
    </location>
</feature>
<dbReference type="GO" id="GO:0016540">
    <property type="term" value="P:protein autoprocessing"/>
    <property type="evidence" value="ECO:0007669"/>
    <property type="project" value="InterPro"/>
</dbReference>
<evidence type="ECO:0000259" key="6">
    <source>
        <dbReference type="SMART" id="SM00306"/>
    </source>
</evidence>
<reference evidence="8" key="1">
    <citation type="journal article" date="2014" name="Nat. Genet.">
        <title>Genome of the human hookworm Necator americanus.</title>
        <authorList>
            <person name="Tang Y.T."/>
            <person name="Gao X."/>
            <person name="Rosa B.A."/>
            <person name="Abubucker S."/>
            <person name="Hallsworth-Pepin K."/>
            <person name="Martin J."/>
            <person name="Tyagi R."/>
            <person name="Heizer E."/>
            <person name="Zhang X."/>
            <person name="Bhonagiri-Palsikar V."/>
            <person name="Minx P."/>
            <person name="Warren W.C."/>
            <person name="Wang Q."/>
            <person name="Zhan B."/>
            <person name="Hotez P.J."/>
            <person name="Sternberg P.W."/>
            <person name="Dougall A."/>
            <person name="Gaze S.T."/>
            <person name="Mulvenna J."/>
            <person name="Sotillo J."/>
            <person name="Ranganathan S."/>
            <person name="Rabelo E.M."/>
            <person name="Wilson R.K."/>
            <person name="Felgner P.L."/>
            <person name="Bethony J."/>
            <person name="Hawdon J.M."/>
            <person name="Gasser R.B."/>
            <person name="Loukas A."/>
            <person name="Mitreva M."/>
        </authorList>
    </citation>
    <scope>NUCLEOTIDE SEQUENCE [LARGE SCALE GENOMIC DNA]</scope>
</reference>
<dbReference type="EMBL" id="KI658051">
    <property type="protein sequence ID" value="ETN83992.1"/>
    <property type="molecule type" value="Genomic_DNA"/>
</dbReference>
<dbReference type="GO" id="GO:0005576">
    <property type="term" value="C:extracellular region"/>
    <property type="evidence" value="ECO:0007669"/>
    <property type="project" value="UniProtKB-SubCell"/>
</dbReference>
<feature type="compositionally biased region" description="Low complexity" evidence="4">
    <location>
        <begin position="146"/>
        <end position="169"/>
    </location>
</feature>
<sequence>MSRHYWLEGVEHTCCNLFNPRPPHTIPTHVGNDCFIYELPDGSTHPKQPEATDDTPYTILKSAAEIPEQIDGISGYRLRLYLLKNKAPPTLLVKGIERRLWSSWARSVWGNVGSSQSRERVQETTGRGVSAEKSVQGPHHLHVHVNASGNNNNVINGAGAGAADRSGSSPPGHINITVHTDQFKGAGGGGGGNLPNIKSESNSNTNIYGRSGVDGKGGDDDGGREGHDQDYDSGEADLSHRGKKQHRHRVGSEDDGDYDDEDYSDEGDDDGNDGDGGAGGRGKGKGGDDGTGRGGSGGPSTGKDGSKGSDTGSEKGGADGEPQGADGATSGGRKKLKDSHEKPGSGSGGTGKDTGDAGPGGKGGSGKDGGKVNGLDGADGGKGGDGVDGGNDGLQDGDNEQQGVDGKPGKRGKDGQAGEEGRSQNRQPVDGEDGGAGADVGSETTTKRTIDNSVSGSPDGTGTPDVITTDGFTSASDLGANTGETTTPRVTTVPAGATGDGAAPKAEGDPIIIAAELPTGSGPISGAGKTAAAAKPAGGAAGKTATVAAKTTAGDGGGAKAAKTASSTSGKAAATKPGAGSARSSTKTGSAPAPAKASTPSKPRSGTKAASSAAKSSSGAGKSSPGRKSGSGGSHGGGAAKAKAAATKTRGTAPRIQGRGPSDPSPSPAATSGAVAQQAADPRATEHAINRLKNMNCFPADSMVTTVIGPKRMDQVAVGDYVLVPSAGGVLKYERVEMFYHREPETRAQFVVLITESKKRLAMTPKHLLPFGECEAMKRTLSETDGVEQSLRASRYADGATVGDCVLTVDDKGSVAVERIVKVGRQISTGIYSPMTADGALIVDGVLSSCFAVVESHTVQKVELSNDKESHLSLTMCTS</sequence>
<dbReference type="InterPro" id="IPR036844">
    <property type="entry name" value="Hint_dom_sf"/>
</dbReference>
<dbReference type="SMART" id="SM00306">
    <property type="entry name" value="HintN"/>
    <property type="match status" value="1"/>
</dbReference>
<dbReference type="InterPro" id="IPR001767">
    <property type="entry name" value="Hedgehog_Hint"/>
</dbReference>
<proteinExistence type="predicted"/>
<dbReference type="MEROPS" id="C46.A05"/>
<dbReference type="OrthoDB" id="5212at2759"/>
<feature type="compositionally biased region" description="Polar residues" evidence="4">
    <location>
        <begin position="451"/>
        <end position="460"/>
    </location>
</feature>